<reference evidence="2 3" key="1">
    <citation type="submission" date="2016-10" db="EMBL/GenBank/DDBJ databases">
        <authorList>
            <person name="de Groot N.N."/>
        </authorList>
    </citation>
    <scope>NUCLEOTIDE SEQUENCE [LARGE SCALE GENOMIC DNA]</scope>
    <source>
        <strain evidence="2 3">S5-249</strain>
    </source>
</reference>
<keyword evidence="1" id="KW-0732">Signal</keyword>
<dbReference type="RefSeq" id="WP_093309787.1">
    <property type="nucleotide sequence ID" value="NZ_FOZG01000001.1"/>
</dbReference>
<dbReference type="STRING" id="1166337.SAMN05192580_0351"/>
<protein>
    <submittedName>
        <fullName evidence="2">Tetratricopeptide repeat-containing protein</fullName>
    </submittedName>
</protein>
<dbReference type="AlphaFoldDB" id="A0A1I6JJN2"/>
<dbReference type="PROSITE" id="PS51257">
    <property type="entry name" value="PROKAR_LIPOPROTEIN"/>
    <property type="match status" value="1"/>
</dbReference>
<dbReference type="InterPro" id="IPR011990">
    <property type="entry name" value="TPR-like_helical_dom_sf"/>
</dbReference>
<sequence length="416" mass="43825">MKTLSTSLLALALACGGAAIVAVPAAAAKKEEAKAPSYNLSKPVREAIVAAQAAIQANDAATAQAKIAEAKAAAKTDDDRFVAASTLLDLSRVTKDEKQEQEALDGLLAGNRLAPAQRTQVLVLSGQRALQANQTARAEQLLAEAIQLAPNNQDAVALLAETKVKAGKPAEGLAIFQQSIAAAKQSGTKLPKNWYDRAVNIAYSAKLPQQAEALTQEWLIAYPTKDTWRDSLVIWRDLNKIDADTQLDLMRLQRAAGAMKGAGDFGEYVDATYNKNPGEAKAVLDEGVRAGAINLTANKSLGEINTLVGQRMGADKASLGKSAADAKGAKGTARLAQNVADGYLGYGQWQEAADMYRVALTKPGIDANLINTRLGMALFRAGDKAGATEAWSKVTGPRAGLVKYWTILMNQGPATA</sequence>
<keyword evidence="3" id="KW-1185">Reference proteome</keyword>
<feature type="signal peptide" evidence="1">
    <location>
        <begin position="1"/>
        <end position="21"/>
    </location>
</feature>
<dbReference type="EMBL" id="FOZG01000001">
    <property type="protein sequence ID" value="SFR79094.1"/>
    <property type="molecule type" value="Genomic_DNA"/>
</dbReference>
<dbReference type="Pfam" id="PF14559">
    <property type="entry name" value="TPR_19"/>
    <property type="match status" value="1"/>
</dbReference>
<proteinExistence type="predicted"/>
<dbReference type="Gene3D" id="1.25.40.10">
    <property type="entry name" value="Tetratricopeptide repeat domain"/>
    <property type="match status" value="1"/>
</dbReference>
<dbReference type="OrthoDB" id="7325958at2"/>
<organism evidence="2 3">
    <name type="scientific">Sphingomonas jatrophae</name>
    <dbReference type="NCBI Taxonomy" id="1166337"/>
    <lineage>
        <taxon>Bacteria</taxon>
        <taxon>Pseudomonadati</taxon>
        <taxon>Pseudomonadota</taxon>
        <taxon>Alphaproteobacteria</taxon>
        <taxon>Sphingomonadales</taxon>
        <taxon>Sphingomonadaceae</taxon>
        <taxon>Sphingomonas</taxon>
    </lineage>
</organism>
<evidence type="ECO:0000313" key="3">
    <source>
        <dbReference type="Proteomes" id="UP000198824"/>
    </source>
</evidence>
<gene>
    <name evidence="2" type="ORF">SAMN05192580_0351</name>
</gene>
<dbReference type="SUPFAM" id="SSF48452">
    <property type="entry name" value="TPR-like"/>
    <property type="match status" value="1"/>
</dbReference>
<feature type="chain" id="PRO_5011734080" evidence="1">
    <location>
        <begin position="22"/>
        <end position="416"/>
    </location>
</feature>
<accession>A0A1I6JJN2</accession>
<name>A0A1I6JJN2_9SPHN</name>
<evidence type="ECO:0000313" key="2">
    <source>
        <dbReference type="EMBL" id="SFR79094.1"/>
    </source>
</evidence>
<evidence type="ECO:0000256" key="1">
    <source>
        <dbReference type="SAM" id="SignalP"/>
    </source>
</evidence>
<dbReference type="Proteomes" id="UP000198824">
    <property type="component" value="Unassembled WGS sequence"/>
</dbReference>